<reference evidence="2" key="2">
    <citation type="submission" date="2020-06" db="EMBL/GenBank/DDBJ databases">
        <authorList>
            <person name="Sheffer M."/>
        </authorList>
    </citation>
    <scope>NUCLEOTIDE SEQUENCE</scope>
</reference>
<dbReference type="Proteomes" id="UP000807504">
    <property type="component" value="Unassembled WGS sequence"/>
</dbReference>
<keyword evidence="3" id="KW-1185">Reference proteome</keyword>
<dbReference type="InterPro" id="IPR000210">
    <property type="entry name" value="BTB/POZ_dom"/>
</dbReference>
<dbReference type="InterPro" id="IPR011333">
    <property type="entry name" value="SKP1/BTB/POZ_sf"/>
</dbReference>
<dbReference type="Pfam" id="PF00651">
    <property type="entry name" value="BTB"/>
    <property type="match status" value="1"/>
</dbReference>
<dbReference type="EMBL" id="JABXBU010000012">
    <property type="protein sequence ID" value="KAF8789298.1"/>
    <property type="molecule type" value="Genomic_DNA"/>
</dbReference>
<reference evidence="2" key="1">
    <citation type="journal article" date="2020" name="bioRxiv">
        <title>Chromosome-level reference genome of the European wasp spider Argiope bruennichi: a resource for studies on range expansion and evolutionary adaptation.</title>
        <authorList>
            <person name="Sheffer M.M."/>
            <person name="Hoppe A."/>
            <person name="Krehenwinkel H."/>
            <person name="Uhl G."/>
            <person name="Kuss A.W."/>
            <person name="Jensen L."/>
            <person name="Jensen C."/>
            <person name="Gillespie R.G."/>
            <person name="Hoff K.J."/>
            <person name="Prost S."/>
        </authorList>
    </citation>
    <scope>NUCLEOTIDE SEQUENCE</scope>
</reference>
<evidence type="ECO:0000313" key="2">
    <source>
        <dbReference type="EMBL" id="KAF8789298.1"/>
    </source>
</evidence>
<protein>
    <submittedName>
        <fullName evidence="2">Speckle-type POZ protein B like protein</fullName>
    </submittedName>
</protein>
<dbReference type="SMART" id="SM00225">
    <property type="entry name" value="BTB"/>
    <property type="match status" value="1"/>
</dbReference>
<dbReference type="PANTHER" id="PTHR24413">
    <property type="entry name" value="SPECKLE-TYPE POZ PROTEIN"/>
    <property type="match status" value="1"/>
</dbReference>
<dbReference type="AlphaFoldDB" id="A0A8T0FGF0"/>
<organism evidence="2 3">
    <name type="scientific">Argiope bruennichi</name>
    <name type="common">Wasp spider</name>
    <name type="synonym">Aranea bruennichi</name>
    <dbReference type="NCBI Taxonomy" id="94029"/>
    <lineage>
        <taxon>Eukaryota</taxon>
        <taxon>Metazoa</taxon>
        <taxon>Ecdysozoa</taxon>
        <taxon>Arthropoda</taxon>
        <taxon>Chelicerata</taxon>
        <taxon>Arachnida</taxon>
        <taxon>Araneae</taxon>
        <taxon>Araneomorphae</taxon>
        <taxon>Entelegynae</taxon>
        <taxon>Araneoidea</taxon>
        <taxon>Araneidae</taxon>
        <taxon>Argiope</taxon>
    </lineage>
</organism>
<dbReference type="PROSITE" id="PS50097">
    <property type="entry name" value="BTB"/>
    <property type="match status" value="1"/>
</dbReference>
<sequence length="328" mass="37915">MVTIPIFRLDTIELTKMKTPFHVVFNLQLVNSEGNVYIQKKVRFSHKASHKSIRFLKIKFADPDYFSSATKLTEGEIREPDDDILKNMVSHELVAWDKESVHMLYSLPGGSITIKGCVKVFACCVPLKTTPISQNSSENSSEETKQSELIDHLRYAFTDAIENGQFTDFSFHIQDEVVRAHKFILSARSPKFKTLLQPNSEGFSENEITIRDIEKKCFLHFLHYLYTGIVGVVKWDTVEKLYETAIKYEVNSLLEHCRRVMMSSLVDRRACRALLFANKHKDEELKKASINFIRDIFKKFKDTDFWISFRKDNPGLALEVVNCVVDNI</sequence>
<accession>A0A8T0FGF0</accession>
<feature type="domain" description="BTB" evidence="1">
    <location>
        <begin position="167"/>
        <end position="234"/>
    </location>
</feature>
<evidence type="ECO:0000313" key="3">
    <source>
        <dbReference type="Proteomes" id="UP000807504"/>
    </source>
</evidence>
<comment type="caution">
    <text evidence="2">The sequence shown here is derived from an EMBL/GenBank/DDBJ whole genome shotgun (WGS) entry which is preliminary data.</text>
</comment>
<dbReference type="Gene3D" id="1.25.40.420">
    <property type="match status" value="1"/>
</dbReference>
<name>A0A8T0FGF0_ARGBR</name>
<dbReference type="Gene3D" id="3.30.710.10">
    <property type="entry name" value="Potassium Channel Kv1.1, Chain A"/>
    <property type="match status" value="1"/>
</dbReference>
<proteinExistence type="predicted"/>
<evidence type="ECO:0000259" key="1">
    <source>
        <dbReference type="PROSITE" id="PS50097"/>
    </source>
</evidence>
<gene>
    <name evidence="2" type="ORF">HNY73_007242</name>
</gene>
<dbReference type="CDD" id="cd18186">
    <property type="entry name" value="BTB_POZ_ZBTB_KLHL-like"/>
    <property type="match status" value="1"/>
</dbReference>
<dbReference type="SUPFAM" id="SSF54695">
    <property type="entry name" value="POZ domain"/>
    <property type="match status" value="1"/>
</dbReference>